<comment type="caution">
    <text evidence="1">The sequence shown here is derived from an EMBL/GenBank/DDBJ whole genome shotgun (WGS) entry which is preliminary data.</text>
</comment>
<dbReference type="EMBL" id="JAOB01000060">
    <property type="protein sequence ID" value="EUA30069.1"/>
    <property type="molecule type" value="Genomic_DNA"/>
</dbReference>
<sequence length="118" mass="12506">MGKVTTPRYDGPRSASQCPGLLMITLHGDAGHRPGWAGCRHDGATASHHRPLTVPDTLGTVHPCRPAWPACAPFGRLLAGQPVWASRCRVRRPGRAPACRVAGFAPDRIVRAKGSAAD</sequence>
<protein>
    <submittedName>
        <fullName evidence="1">Uncharacterized protein</fullName>
    </submittedName>
</protein>
<proteinExistence type="predicted"/>
<accession>X8AEW2</accession>
<gene>
    <name evidence="1" type="ORF">I553_4325</name>
</gene>
<dbReference type="AlphaFoldDB" id="X8AEW2"/>
<reference evidence="1" key="1">
    <citation type="submission" date="2014-01" db="EMBL/GenBank/DDBJ databases">
        <authorList>
            <person name="Brown-Elliot B."/>
            <person name="Wallace R."/>
            <person name="Lenaerts A."/>
            <person name="Ordway D."/>
            <person name="DeGroote M.A."/>
            <person name="Parker T."/>
            <person name="Sizemore C."/>
            <person name="Tallon L.J."/>
            <person name="Sadzewicz L.K."/>
            <person name="Sengamalay N."/>
            <person name="Fraser C.M."/>
            <person name="Hine E."/>
            <person name="Shefchek K.A."/>
            <person name="Das S.P."/>
            <person name="Tettelin H."/>
        </authorList>
    </citation>
    <scope>NUCLEOTIDE SEQUENCE [LARGE SCALE GENOMIC DNA]</scope>
    <source>
        <strain evidence="1">4042</strain>
    </source>
</reference>
<name>X8AEW2_MYCXE</name>
<dbReference type="PATRIC" id="fig|1299334.3.peg.6007"/>
<organism evidence="1">
    <name type="scientific">Mycobacterium xenopi 4042</name>
    <dbReference type="NCBI Taxonomy" id="1299334"/>
    <lineage>
        <taxon>Bacteria</taxon>
        <taxon>Bacillati</taxon>
        <taxon>Actinomycetota</taxon>
        <taxon>Actinomycetes</taxon>
        <taxon>Mycobacteriales</taxon>
        <taxon>Mycobacteriaceae</taxon>
        <taxon>Mycobacterium</taxon>
    </lineage>
</organism>
<evidence type="ECO:0000313" key="1">
    <source>
        <dbReference type="EMBL" id="EUA30069.1"/>
    </source>
</evidence>